<proteinExistence type="predicted"/>
<keyword evidence="3" id="KW-1185">Reference proteome</keyword>
<organism evidence="2 3">
    <name type="scientific">Fulvitalea axinellae</name>
    <dbReference type="NCBI Taxonomy" id="1182444"/>
    <lineage>
        <taxon>Bacteria</taxon>
        <taxon>Pseudomonadati</taxon>
        <taxon>Bacteroidota</taxon>
        <taxon>Cytophagia</taxon>
        <taxon>Cytophagales</taxon>
        <taxon>Persicobacteraceae</taxon>
        <taxon>Fulvitalea</taxon>
    </lineage>
</organism>
<dbReference type="PROSITE" id="PS50995">
    <property type="entry name" value="HTH_MARR_2"/>
    <property type="match status" value="1"/>
</dbReference>
<gene>
    <name evidence="2" type="ORF">FUAX_15830</name>
</gene>
<dbReference type="InterPro" id="IPR036390">
    <property type="entry name" value="WH_DNA-bd_sf"/>
</dbReference>
<evidence type="ECO:0000313" key="2">
    <source>
        <dbReference type="EMBL" id="BDD09151.1"/>
    </source>
</evidence>
<dbReference type="KEGG" id="fax:FUAX_15830"/>
<dbReference type="RefSeq" id="WP_338394367.1">
    <property type="nucleotide sequence ID" value="NZ_AP025314.1"/>
</dbReference>
<accession>A0AAU9CJR3</accession>
<feature type="domain" description="HTH marR-type" evidence="1">
    <location>
        <begin position="11"/>
        <end position="154"/>
    </location>
</feature>
<dbReference type="InterPro" id="IPR039422">
    <property type="entry name" value="MarR/SlyA-like"/>
</dbReference>
<name>A0AAU9CJR3_9BACT</name>
<dbReference type="Gene3D" id="1.10.10.10">
    <property type="entry name" value="Winged helix-like DNA-binding domain superfamily/Winged helix DNA-binding domain"/>
    <property type="match status" value="1"/>
</dbReference>
<dbReference type="PANTHER" id="PTHR33164:SF89">
    <property type="entry name" value="MARR FAMILY REGULATORY PROTEIN"/>
    <property type="match status" value="1"/>
</dbReference>
<dbReference type="GO" id="GO:0006950">
    <property type="term" value="P:response to stress"/>
    <property type="evidence" value="ECO:0007669"/>
    <property type="project" value="TreeGrafter"/>
</dbReference>
<dbReference type="AlphaFoldDB" id="A0AAU9CJR3"/>
<evidence type="ECO:0000313" key="3">
    <source>
        <dbReference type="Proteomes" id="UP001348817"/>
    </source>
</evidence>
<sequence length="154" mass="17954">MGKDYLKTLEYVGFTARLKRLSDTLIYDAKEVYKQLDLEIEPNWHVIILLLKKEEKLSVTEISKKLGFSHPAVIKITRKMKEKGFLNSVTDKTDSRKQLLSLSEKTIQCLPALEQQWDLIQKVIKEFVSPSFLKELDKTEDKLSEKSLLERVIK</sequence>
<dbReference type="PANTHER" id="PTHR33164">
    <property type="entry name" value="TRANSCRIPTIONAL REGULATOR, MARR FAMILY"/>
    <property type="match status" value="1"/>
</dbReference>
<dbReference type="EMBL" id="AP025314">
    <property type="protein sequence ID" value="BDD09151.1"/>
    <property type="molecule type" value="Genomic_DNA"/>
</dbReference>
<reference evidence="2 3" key="1">
    <citation type="submission" date="2021-12" db="EMBL/GenBank/DDBJ databases">
        <title>Genome sequencing of bacteria with rrn-lacking chromosome and rrn-plasmid.</title>
        <authorList>
            <person name="Anda M."/>
            <person name="Iwasaki W."/>
        </authorList>
    </citation>
    <scope>NUCLEOTIDE SEQUENCE [LARGE SCALE GENOMIC DNA]</scope>
    <source>
        <strain evidence="2 3">DSM 100852</strain>
    </source>
</reference>
<dbReference type="Pfam" id="PF12802">
    <property type="entry name" value="MarR_2"/>
    <property type="match status" value="1"/>
</dbReference>
<protein>
    <recommendedName>
        <fullName evidence="1">HTH marR-type domain-containing protein</fullName>
    </recommendedName>
</protein>
<dbReference type="Proteomes" id="UP001348817">
    <property type="component" value="Chromosome"/>
</dbReference>
<dbReference type="GO" id="GO:0003700">
    <property type="term" value="F:DNA-binding transcription factor activity"/>
    <property type="evidence" value="ECO:0007669"/>
    <property type="project" value="InterPro"/>
</dbReference>
<evidence type="ECO:0000259" key="1">
    <source>
        <dbReference type="PROSITE" id="PS50995"/>
    </source>
</evidence>
<dbReference type="InterPro" id="IPR000835">
    <property type="entry name" value="HTH_MarR-typ"/>
</dbReference>
<dbReference type="SMART" id="SM00347">
    <property type="entry name" value="HTH_MARR"/>
    <property type="match status" value="1"/>
</dbReference>
<dbReference type="InterPro" id="IPR036388">
    <property type="entry name" value="WH-like_DNA-bd_sf"/>
</dbReference>
<dbReference type="SUPFAM" id="SSF46785">
    <property type="entry name" value="Winged helix' DNA-binding domain"/>
    <property type="match status" value="1"/>
</dbReference>